<evidence type="ECO:0000313" key="7">
    <source>
        <dbReference type="EMBL" id="MFC4347017.1"/>
    </source>
</evidence>
<evidence type="ECO:0000256" key="3">
    <source>
        <dbReference type="ARBA" id="ARBA00022692"/>
    </source>
</evidence>
<evidence type="ECO:0000313" key="8">
    <source>
        <dbReference type="Proteomes" id="UP001595776"/>
    </source>
</evidence>
<dbReference type="NCBIfam" id="NF007112">
    <property type="entry name" value="PRK09561.1"/>
    <property type="match status" value="1"/>
</dbReference>
<accession>A0ABV8U749</accession>
<organism evidence="7 8">
    <name type="scientific">Kordiimonas lipolytica</name>
    <dbReference type="NCBI Taxonomy" id="1662421"/>
    <lineage>
        <taxon>Bacteria</taxon>
        <taxon>Pseudomonadati</taxon>
        <taxon>Pseudomonadota</taxon>
        <taxon>Alphaproteobacteria</taxon>
        <taxon>Kordiimonadales</taxon>
        <taxon>Kordiimonadaceae</taxon>
        <taxon>Kordiimonas</taxon>
    </lineage>
</organism>
<feature type="transmembrane region" description="Helical" evidence="6">
    <location>
        <begin position="288"/>
        <end position="312"/>
    </location>
</feature>
<feature type="transmembrane region" description="Helical" evidence="6">
    <location>
        <begin position="122"/>
        <end position="138"/>
    </location>
</feature>
<comment type="subcellular location">
    <subcellularLocation>
        <location evidence="1">Cell inner membrane</location>
        <topology evidence="1">Multi-pass membrane protein</topology>
    </subcellularLocation>
    <subcellularLocation>
        <location evidence="6">Cell membrane</location>
        <topology evidence="6">Multi-pass membrane protein</topology>
    </subcellularLocation>
</comment>
<feature type="transmembrane region" description="Helical" evidence="6">
    <location>
        <begin position="358"/>
        <end position="375"/>
    </location>
</feature>
<dbReference type="EMBL" id="JBHSCR010000002">
    <property type="protein sequence ID" value="MFC4347017.1"/>
    <property type="molecule type" value="Genomic_DNA"/>
</dbReference>
<dbReference type="RefSeq" id="WP_068147468.1">
    <property type="nucleotide sequence ID" value="NZ_JBHSCR010000002.1"/>
</dbReference>
<evidence type="ECO:0000256" key="1">
    <source>
        <dbReference type="ARBA" id="ARBA00004429"/>
    </source>
</evidence>
<dbReference type="InterPro" id="IPR023171">
    <property type="entry name" value="Na/H_antiporter_dom_sf"/>
</dbReference>
<reference evidence="8" key="1">
    <citation type="journal article" date="2019" name="Int. J. Syst. Evol. Microbiol.">
        <title>The Global Catalogue of Microorganisms (GCM) 10K type strain sequencing project: providing services to taxonomists for standard genome sequencing and annotation.</title>
        <authorList>
            <consortium name="The Broad Institute Genomics Platform"/>
            <consortium name="The Broad Institute Genome Sequencing Center for Infectious Disease"/>
            <person name="Wu L."/>
            <person name="Ma J."/>
        </authorList>
    </citation>
    <scope>NUCLEOTIDE SEQUENCE [LARGE SCALE GENOMIC DNA]</scope>
    <source>
        <strain evidence="8">CGMCC 1.15304</strain>
    </source>
</reference>
<proteinExistence type="inferred from homology"/>
<comment type="similarity">
    <text evidence="6">Belongs to the NhaA Na(+)/H(+) (TC 2.A.33) antiporter family.</text>
</comment>
<comment type="caution">
    <text evidence="7">The sequence shown here is derived from an EMBL/GenBank/DDBJ whole genome shotgun (WGS) entry which is preliminary data.</text>
</comment>
<keyword evidence="8" id="KW-1185">Reference proteome</keyword>
<feature type="transmembrane region" description="Helical" evidence="6">
    <location>
        <begin position="150"/>
        <end position="171"/>
    </location>
</feature>
<name>A0ABV8U749_9PROT</name>
<keyword evidence="3 6" id="KW-0812">Transmembrane</keyword>
<dbReference type="PANTHER" id="PTHR30341">
    <property type="entry name" value="SODIUM ION/PROTON ANTIPORTER NHAA-RELATED"/>
    <property type="match status" value="1"/>
</dbReference>
<sequence>MKLSLSPDAIGGLLLIAAAAFAIILDNSGFAPLYDALLNTKGTIAIGEYGLSKPILLWINEGLMAIFFLLVGLEIKREVVTGELSSLKSLALPGLAAVGGMAVPALLFWLATGGDAQAMSGWAIPTATDIAFAIGILAMMGSRVPPELKLFLLTLAILDDLGAVIIIAAFYTADLSVTSLTLAALGCVALFALNRAGIRNTSAYLFIGALVWLAVLKSGVHATLAGVAVGLAIPATKDEEGHSPLEDLEHNLHTPVALMVLPLFAFANAGVSLAGLSVEKLLAPVSSGILAGLAIGKPLGVMAGAMAAVWLFRAKLPGKLTMAHVWGAGHLAGIGFTMSLFIGSLAYRSVELQADVRLGVLAASLLSVLAGWAVLSRAKPSAE</sequence>
<comment type="function">
    <text evidence="6">Na(+)/H(+) antiporter that extrudes sodium in exchange for external protons.</text>
</comment>
<dbReference type="NCBIfam" id="TIGR00773">
    <property type="entry name" value="NhaA"/>
    <property type="match status" value="1"/>
</dbReference>
<keyword evidence="6" id="KW-0739">Sodium transport</keyword>
<protein>
    <recommendedName>
        <fullName evidence="6">Na(+)/H(+) antiporter NhaA</fullName>
    </recommendedName>
    <alternativeName>
        <fullName evidence="6">Sodium/proton antiporter NhaA</fullName>
    </alternativeName>
</protein>
<keyword evidence="6" id="KW-0813">Transport</keyword>
<dbReference type="HAMAP" id="MF_01844">
    <property type="entry name" value="NhaA"/>
    <property type="match status" value="1"/>
</dbReference>
<keyword evidence="6" id="KW-0915">Sodium</keyword>
<evidence type="ECO:0000256" key="5">
    <source>
        <dbReference type="ARBA" id="ARBA00023136"/>
    </source>
</evidence>
<feature type="transmembrane region" description="Helical" evidence="6">
    <location>
        <begin position="55"/>
        <end position="75"/>
    </location>
</feature>
<feature type="transmembrane region" description="Helical" evidence="6">
    <location>
        <begin position="256"/>
        <end position="276"/>
    </location>
</feature>
<gene>
    <name evidence="6 7" type="primary">nhaA</name>
    <name evidence="7" type="ORF">ACFO5Q_04095</name>
</gene>
<feature type="transmembrane region" description="Helical" evidence="6">
    <location>
        <begin position="203"/>
        <end position="236"/>
    </location>
</feature>
<dbReference type="Pfam" id="PF06965">
    <property type="entry name" value="Na_H_antiport_1"/>
    <property type="match status" value="1"/>
</dbReference>
<dbReference type="Proteomes" id="UP001595776">
    <property type="component" value="Unassembled WGS sequence"/>
</dbReference>
<keyword evidence="6" id="KW-0050">Antiport</keyword>
<evidence type="ECO:0000256" key="4">
    <source>
        <dbReference type="ARBA" id="ARBA00022989"/>
    </source>
</evidence>
<feature type="transmembrane region" description="Helical" evidence="6">
    <location>
        <begin position="177"/>
        <end position="196"/>
    </location>
</feature>
<dbReference type="InterPro" id="IPR004670">
    <property type="entry name" value="NhaA"/>
</dbReference>
<comment type="catalytic activity">
    <reaction evidence="6">
        <text>Na(+)(in) + 2 H(+)(out) = Na(+)(out) + 2 H(+)(in)</text>
        <dbReference type="Rhea" id="RHEA:29251"/>
        <dbReference type="ChEBI" id="CHEBI:15378"/>
        <dbReference type="ChEBI" id="CHEBI:29101"/>
    </reaction>
</comment>
<feature type="transmembrane region" description="Helical" evidence="6">
    <location>
        <begin position="324"/>
        <end position="346"/>
    </location>
</feature>
<evidence type="ECO:0000256" key="2">
    <source>
        <dbReference type="ARBA" id="ARBA00022475"/>
    </source>
</evidence>
<dbReference type="NCBIfam" id="NF007111">
    <property type="entry name" value="PRK09560.1"/>
    <property type="match status" value="1"/>
</dbReference>
<evidence type="ECO:0000256" key="6">
    <source>
        <dbReference type="HAMAP-Rule" id="MF_01844"/>
    </source>
</evidence>
<keyword evidence="6" id="KW-0406">Ion transport</keyword>
<dbReference type="Gene3D" id="1.20.1530.10">
    <property type="entry name" value="Na+/H+ antiporter like domain"/>
    <property type="match status" value="1"/>
</dbReference>
<keyword evidence="4 6" id="KW-1133">Transmembrane helix</keyword>
<dbReference type="PANTHER" id="PTHR30341:SF0">
    <property type="entry name" value="NA(+)_H(+) ANTIPORTER NHAA"/>
    <property type="match status" value="1"/>
</dbReference>
<keyword evidence="5 6" id="KW-0472">Membrane</keyword>
<keyword evidence="2 6" id="KW-1003">Cell membrane</keyword>
<feature type="transmembrane region" description="Helical" evidence="6">
    <location>
        <begin position="87"/>
        <end position="110"/>
    </location>
</feature>